<dbReference type="PROSITE" id="PS51118">
    <property type="entry name" value="HTH_HXLR"/>
    <property type="match status" value="1"/>
</dbReference>
<dbReference type="Proteomes" id="UP001167357">
    <property type="component" value="Unassembled WGS sequence"/>
</dbReference>
<dbReference type="InterPro" id="IPR036390">
    <property type="entry name" value="WH_DNA-bd_sf"/>
</dbReference>
<keyword evidence="1" id="KW-0805">Transcription regulation</keyword>
<keyword evidence="2" id="KW-0238">DNA-binding</keyword>
<protein>
    <submittedName>
        <fullName evidence="5">Helix-turn-helix transcriptional regulator</fullName>
    </submittedName>
</protein>
<dbReference type="SUPFAM" id="SSF46785">
    <property type="entry name" value="Winged helix' DNA-binding domain"/>
    <property type="match status" value="1"/>
</dbReference>
<dbReference type="RefSeq" id="WP_239686995.1">
    <property type="nucleotide sequence ID" value="NZ_CP142004.2"/>
</dbReference>
<dbReference type="InterPro" id="IPR002577">
    <property type="entry name" value="HTH_HxlR"/>
</dbReference>
<dbReference type="EMBL" id="JAMBED010000033">
    <property type="protein sequence ID" value="MCL1552447.1"/>
    <property type="molecule type" value="Genomic_DNA"/>
</dbReference>
<feature type="domain" description="HTH hxlR-type" evidence="4">
    <location>
        <begin position="9"/>
        <end position="113"/>
    </location>
</feature>
<evidence type="ECO:0000256" key="1">
    <source>
        <dbReference type="ARBA" id="ARBA00023015"/>
    </source>
</evidence>
<name>A0ABT0LTR8_9XANT</name>
<evidence type="ECO:0000313" key="5">
    <source>
        <dbReference type="EMBL" id="MCL1552447.1"/>
    </source>
</evidence>
<comment type="caution">
    <text evidence="5">The sequence shown here is derived from an EMBL/GenBank/DDBJ whole genome shotgun (WGS) entry which is preliminary data.</text>
</comment>
<evidence type="ECO:0000259" key="4">
    <source>
        <dbReference type="PROSITE" id="PS51118"/>
    </source>
</evidence>
<keyword evidence="6" id="KW-1185">Reference proteome</keyword>
<reference evidence="5" key="1">
    <citation type="submission" date="2022-04" db="EMBL/GenBank/DDBJ databases">
        <title>Genomic comparison of 19 strains of Xanthomonas nasturtii, a newly emerging watercress pathogen.</title>
        <authorList>
            <person name="Harrison J."/>
            <person name="Greer S."/>
            <person name="Hussain R."/>
            <person name="Lascelles D."/>
            <person name="Roberts M."/>
            <person name="Carter B."/>
            <person name="Bryning A."/>
            <person name="Carroll S."/>
            <person name="Aspin A."/>
            <person name="Cruz L."/>
            <person name="Cruz J."/>
            <person name="Grant M."/>
            <person name="Vicente J."/>
            <person name="Studholme D.J."/>
        </authorList>
    </citation>
    <scope>NUCLEOTIDE SEQUENCE</scope>
    <source>
        <strain evidence="5">10016B</strain>
    </source>
</reference>
<evidence type="ECO:0000313" key="6">
    <source>
        <dbReference type="Proteomes" id="UP001167357"/>
    </source>
</evidence>
<evidence type="ECO:0000256" key="3">
    <source>
        <dbReference type="ARBA" id="ARBA00023163"/>
    </source>
</evidence>
<sequence>MAEETAAPCDLYRLADIRTVLEPIANKWSVMIMTVLCNGPMRFNRIKRQLDGVTHKSLTEALRRLQRIGLISREVISSSPVAVQYRRTPLGDTLEAPLIALLHGCQDRANEVIAAEQAFAASPPAAALEPASAVLRRPGSGRYFQSCAIRGVLLDGGRRPGDSLPRSVCEPAD</sequence>
<keyword evidence="3" id="KW-0804">Transcription</keyword>
<accession>A0ABT0LTR8</accession>
<dbReference type="PANTHER" id="PTHR33204:SF18">
    <property type="entry name" value="TRANSCRIPTIONAL REGULATORY PROTEIN"/>
    <property type="match status" value="1"/>
</dbReference>
<dbReference type="Gene3D" id="1.10.10.10">
    <property type="entry name" value="Winged helix-like DNA-binding domain superfamily/Winged helix DNA-binding domain"/>
    <property type="match status" value="1"/>
</dbReference>
<gene>
    <name evidence="5" type="ORF">M3O51_14335</name>
</gene>
<dbReference type="PANTHER" id="PTHR33204">
    <property type="entry name" value="TRANSCRIPTIONAL REGULATOR, MARR FAMILY"/>
    <property type="match status" value="1"/>
</dbReference>
<proteinExistence type="predicted"/>
<dbReference type="Pfam" id="PF01638">
    <property type="entry name" value="HxlR"/>
    <property type="match status" value="1"/>
</dbReference>
<dbReference type="InterPro" id="IPR036388">
    <property type="entry name" value="WH-like_DNA-bd_sf"/>
</dbReference>
<organism evidence="5 6">
    <name type="scientific">Xanthomonas nasturtii</name>
    <dbReference type="NCBI Taxonomy" id="1843581"/>
    <lineage>
        <taxon>Bacteria</taxon>
        <taxon>Pseudomonadati</taxon>
        <taxon>Pseudomonadota</taxon>
        <taxon>Gammaproteobacteria</taxon>
        <taxon>Lysobacterales</taxon>
        <taxon>Lysobacteraceae</taxon>
        <taxon>Xanthomonas</taxon>
    </lineage>
</organism>
<evidence type="ECO:0000256" key="2">
    <source>
        <dbReference type="ARBA" id="ARBA00023125"/>
    </source>
</evidence>